<evidence type="ECO:0000313" key="2">
    <source>
        <dbReference type="Proteomes" id="UP000237246"/>
    </source>
</evidence>
<sequence>AENPFQTSKGCRIQQAHIITLLTFFFECVGSLQVASSLVRNFKRFTPAVLRVLDQIAVGLSVSDIENKISGKDLEASIPILGKVRGWNADQSSAIINKLLSSGYQISSGQSLAKLGNLVAGLNSSTLRSLPPEAILKAIKLPEFVQQIEALPSPLKRIFVEK</sequence>
<dbReference type="EMBL" id="PPHD01052119">
    <property type="protein sequence ID" value="POI23067.1"/>
    <property type="molecule type" value="Genomic_DNA"/>
</dbReference>
<name>A0A2P4SG29_BAMTH</name>
<dbReference type="AlphaFoldDB" id="A0A2P4SG29"/>
<feature type="non-terminal residue" evidence="1">
    <location>
        <position position="1"/>
    </location>
</feature>
<dbReference type="Proteomes" id="UP000237246">
    <property type="component" value="Unassembled WGS sequence"/>
</dbReference>
<reference evidence="1 2" key="1">
    <citation type="submission" date="2018-01" db="EMBL/GenBank/DDBJ databases">
        <title>Comparison of the Chinese Bamboo Partridge and Red Junglefowl genome sequences highlights the importance of demography in genome evolution.</title>
        <authorList>
            <person name="Tiley G.P."/>
            <person name="Kimball R.T."/>
            <person name="Braun E.L."/>
            <person name="Burleigh J.G."/>
        </authorList>
    </citation>
    <scope>NUCLEOTIDE SEQUENCE [LARGE SCALE GENOMIC DNA]</scope>
    <source>
        <strain evidence="1">RTK389</strain>
        <tissue evidence="1">Blood</tissue>
    </source>
</reference>
<proteinExistence type="predicted"/>
<evidence type="ECO:0000313" key="1">
    <source>
        <dbReference type="EMBL" id="POI23067.1"/>
    </source>
</evidence>
<keyword evidence="2" id="KW-1185">Reference proteome</keyword>
<protein>
    <submittedName>
        <fullName evidence="1">Uncharacterized protein</fullName>
    </submittedName>
</protein>
<gene>
    <name evidence="1" type="ORF">CIB84_013186</name>
</gene>
<feature type="non-terminal residue" evidence="1">
    <location>
        <position position="162"/>
    </location>
</feature>
<dbReference type="OrthoDB" id="9329195at2759"/>
<comment type="caution">
    <text evidence="1">The sequence shown here is derived from an EMBL/GenBank/DDBJ whole genome shotgun (WGS) entry which is preliminary data.</text>
</comment>
<organism evidence="1 2">
    <name type="scientific">Bambusicola thoracicus</name>
    <name type="common">Chinese bamboo-partridge</name>
    <name type="synonym">Perdix thoracica</name>
    <dbReference type="NCBI Taxonomy" id="9083"/>
    <lineage>
        <taxon>Eukaryota</taxon>
        <taxon>Metazoa</taxon>
        <taxon>Chordata</taxon>
        <taxon>Craniata</taxon>
        <taxon>Vertebrata</taxon>
        <taxon>Euteleostomi</taxon>
        <taxon>Archelosauria</taxon>
        <taxon>Archosauria</taxon>
        <taxon>Dinosauria</taxon>
        <taxon>Saurischia</taxon>
        <taxon>Theropoda</taxon>
        <taxon>Coelurosauria</taxon>
        <taxon>Aves</taxon>
        <taxon>Neognathae</taxon>
        <taxon>Galloanserae</taxon>
        <taxon>Galliformes</taxon>
        <taxon>Phasianidae</taxon>
        <taxon>Perdicinae</taxon>
        <taxon>Bambusicola</taxon>
    </lineage>
</organism>
<accession>A0A2P4SG29</accession>